<name>A0A510E281_9CREN</name>
<dbReference type="Gene3D" id="2.40.10.230">
    <property type="entry name" value="Probable tRNA pseudouridine synthase domain"/>
    <property type="match status" value="1"/>
</dbReference>
<dbReference type="EMBL" id="AP018930">
    <property type="protein sequence ID" value="BBG26613.1"/>
    <property type="molecule type" value="Genomic_DNA"/>
</dbReference>
<proteinExistence type="predicted"/>
<sequence length="89" mass="10301">MTREKLIETNGLYNKLERNKSIVKLKNSYDYTRLNIIGKALVNDKGDRIGKILDVIGNVSEPYALVLQVNEINQGDRLYIELPLRGRRR</sequence>
<dbReference type="EMBL" id="AP018929">
    <property type="protein sequence ID" value="BBG23858.1"/>
    <property type="molecule type" value="Genomic_DNA"/>
</dbReference>
<evidence type="ECO:0000313" key="2">
    <source>
        <dbReference type="EMBL" id="BBG23858.1"/>
    </source>
</evidence>
<dbReference type="RefSeq" id="WP_162204980.1">
    <property type="nucleotide sequence ID" value="NZ_AP018929.1"/>
</dbReference>
<dbReference type="STRING" id="1294262.GCA_001316085_01105"/>
<evidence type="ECO:0000313" key="5">
    <source>
        <dbReference type="Proteomes" id="UP000325030"/>
    </source>
</evidence>
<dbReference type="Proteomes" id="UP000325030">
    <property type="component" value="Chromosome"/>
</dbReference>
<accession>A0A510E281</accession>
<evidence type="ECO:0000313" key="3">
    <source>
        <dbReference type="EMBL" id="BBG26613.1"/>
    </source>
</evidence>
<protein>
    <recommendedName>
        <fullName evidence="1">PRC-barrel domain-containing protein</fullName>
    </recommendedName>
</protein>
<evidence type="ECO:0000259" key="1">
    <source>
        <dbReference type="Pfam" id="PF05239"/>
    </source>
</evidence>
<accession>A0A510DV54</accession>
<gene>
    <name evidence="2" type="ORF">IC006_1154</name>
    <name evidence="3" type="ORF">IC007_1129</name>
</gene>
<dbReference type="KEGG" id="step:IC006_1154"/>
<feature type="domain" description="PRC-barrel" evidence="1">
    <location>
        <begin position="35"/>
        <end position="81"/>
    </location>
</feature>
<dbReference type="SUPFAM" id="SSF50447">
    <property type="entry name" value="Translation proteins"/>
    <property type="match status" value="1"/>
</dbReference>
<dbReference type="InterPro" id="IPR009000">
    <property type="entry name" value="Transl_B-barrel_sf"/>
</dbReference>
<dbReference type="AlphaFoldDB" id="A0A510E281"/>
<dbReference type="Proteomes" id="UP000322983">
    <property type="component" value="Chromosome"/>
</dbReference>
<reference evidence="5" key="1">
    <citation type="submission" date="2018-09" db="EMBL/GenBank/DDBJ databases">
        <title>Complete Genome Sequencing of Sulfolobus sp. JCM 16834.</title>
        <authorList>
            <person name="Kato S."/>
            <person name="Itoh T."/>
            <person name="Ohkuma M."/>
        </authorList>
    </citation>
    <scope>NUCLEOTIDE SEQUENCE [LARGE SCALE GENOMIC DNA]</scope>
    <source>
        <strain evidence="5">IC-007</strain>
    </source>
</reference>
<dbReference type="InterPro" id="IPR027275">
    <property type="entry name" value="PRC-brl_dom"/>
</dbReference>
<dbReference type="Pfam" id="PF05239">
    <property type="entry name" value="PRC"/>
    <property type="match status" value="1"/>
</dbReference>
<keyword evidence="4" id="KW-1185">Reference proteome</keyword>
<dbReference type="InterPro" id="IPR038664">
    <property type="entry name" value="Gar1/Naf1_Cbf5-bd_sf"/>
</dbReference>
<dbReference type="GeneID" id="41717475"/>
<organism evidence="3 5">
    <name type="scientific">Sulfuracidifex tepidarius</name>
    <dbReference type="NCBI Taxonomy" id="1294262"/>
    <lineage>
        <taxon>Archaea</taxon>
        <taxon>Thermoproteota</taxon>
        <taxon>Thermoprotei</taxon>
        <taxon>Sulfolobales</taxon>
        <taxon>Sulfolobaceae</taxon>
        <taxon>Sulfuracidifex</taxon>
    </lineage>
</organism>
<reference evidence="3 4" key="2">
    <citation type="journal article" date="2020" name="Int. J. Syst. Evol. Microbiol.">
        <title>Sulfuracidifex tepidarius gen. nov., sp. nov. and transfer of Sulfolobus metallicus Huber and Stetter 1992 to the genus Sulfuracidifex as Sulfuracidifex metallicus comb. nov.</title>
        <authorList>
            <person name="Itoh T."/>
            <person name="Miura T."/>
            <person name="Sakai H.D."/>
            <person name="Kato S."/>
            <person name="Ohkuma M."/>
            <person name="Takashina T."/>
        </authorList>
    </citation>
    <scope>NUCLEOTIDE SEQUENCE</scope>
    <source>
        <strain evidence="2 4">IC-006</strain>
        <strain evidence="3">IC-007</strain>
    </source>
</reference>
<evidence type="ECO:0000313" key="4">
    <source>
        <dbReference type="Proteomes" id="UP000322983"/>
    </source>
</evidence>